<gene>
    <name evidence="2" type="ORF">BEH_06250</name>
</gene>
<evidence type="ECO:0000313" key="2">
    <source>
        <dbReference type="EMBL" id="AKO91739.1"/>
    </source>
</evidence>
<dbReference type="EMBL" id="CP011974">
    <property type="protein sequence ID" value="AKO91739.1"/>
    <property type="molecule type" value="Genomic_DNA"/>
</dbReference>
<name>A0A1X7F5T2_9BACI</name>
<dbReference type="SUPFAM" id="SSF140652">
    <property type="entry name" value="YozE-like"/>
    <property type="match status" value="1"/>
</dbReference>
<dbReference type="Proteomes" id="UP000036202">
    <property type="component" value="Chromosome"/>
</dbReference>
<organism evidence="2 3">
    <name type="scientific">Priestia filamentosa</name>
    <dbReference type="NCBI Taxonomy" id="1402861"/>
    <lineage>
        <taxon>Bacteria</taxon>
        <taxon>Bacillati</taxon>
        <taxon>Bacillota</taxon>
        <taxon>Bacilli</taxon>
        <taxon>Bacillales</taxon>
        <taxon>Bacillaceae</taxon>
        <taxon>Priestia</taxon>
    </lineage>
</organism>
<dbReference type="NCBIfam" id="NF010193">
    <property type="entry name" value="PRK13672.1"/>
    <property type="match status" value="1"/>
</dbReference>
<evidence type="ECO:0000256" key="1">
    <source>
        <dbReference type="HAMAP-Rule" id="MF_01538"/>
    </source>
</evidence>
<dbReference type="InterPro" id="IPR036806">
    <property type="entry name" value="YozE_SAM-like_sf"/>
</dbReference>
<proteinExistence type="inferred from homology"/>
<accession>A0A1X7F5T2</accession>
<accession>A0A0H4KHJ2</accession>
<comment type="similarity">
    <text evidence="1">Belongs to the UPF0346 family.</text>
</comment>
<evidence type="ECO:0000313" key="3">
    <source>
        <dbReference type="Proteomes" id="UP000036202"/>
    </source>
</evidence>
<dbReference type="Gene3D" id="1.10.150.260">
    <property type="entry name" value="YozE SAM-like"/>
    <property type="match status" value="1"/>
</dbReference>
<dbReference type="KEGG" id="beo:BEH_06250"/>
<reference evidence="2 3" key="1">
    <citation type="journal article" date="2015" name="PLoS ONE">
        <title>Genome Sequence of Bacillus endophyticus and Analysis of Its Companion Mechanism in the Ketogulonigenium vulgare-Bacillus Strain Consortium.</title>
        <authorList>
            <person name="Jia N."/>
            <person name="Du J."/>
            <person name="Ding M.Z."/>
            <person name="Gao F."/>
            <person name="Yuan Y.J."/>
        </authorList>
    </citation>
    <scope>NUCLEOTIDE SEQUENCE [LARGE SCALE GENOMIC DNA]</scope>
    <source>
        <strain evidence="2 3">Hbe603</strain>
    </source>
</reference>
<reference evidence="3" key="2">
    <citation type="submission" date="2015-06" db="EMBL/GenBank/DDBJ databases">
        <title>Genome Sequence of Bacillus endophyticus and Analysis of its Companion Mechanism in the Ketogulonigenium vulgare-Bacillus strain Consortium.</title>
        <authorList>
            <person name="Jia N."/>
            <person name="Du J."/>
            <person name="Ding M.-Z."/>
            <person name="Gao F."/>
            <person name="Yuan Y.-J."/>
        </authorList>
    </citation>
    <scope>NUCLEOTIDE SEQUENCE [LARGE SCALE GENOMIC DNA]</scope>
    <source>
        <strain evidence="3">Hbe603</strain>
    </source>
</reference>
<protein>
    <recommendedName>
        <fullName evidence="1">UPF0346 protein BEH_06250</fullName>
    </recommendedName>
</protein>
<dbReference type="GeneID" id="93702493"/>
<dbReference type="AlphaFoldDB" id="A0A1X7F5T2"/>
<dbReference type="InterPro" id="IPR010673">
    <property type="entry name" value="UPF0346"/>
</dbReference>
<dbReference type="PIRSF" id="PIRSF037262">
    <property type="entry name" value="UCP037262"/>
    <property type="match status" value="1"/>
</dbReference>
<dbReference type="InterPro" id="IPR023089">
    <property type="entry name" value="YozE_SAM-like"/>
</dbReference>
<dbReference type="Pfam" id="PF06855">
    <property type="entry name" value="YozE_SAM_like"/>
    <property type="match status" value="1"/>
</dbReference>
<dbReference type="OrthoDB" id="2242851at2"/>
<dbReference type="PATRIC" id="fig|135735.6.peg.1248"/>
<dbReference type="HAMAP" id="MF_01538">
    <property type="entry name" value="UPF0346"/>
    <property type="match status" value="1"/>
</dbReference>
<dbReference type="RefSeq" id="WP_019393213.1">
    <property type="nucleotide sequence ID" value="NZ_ALIM01000023.1"/>
</dbReference>
<sequence>MKSFYHYMMKHRHNKASDPLGKLARHMYEDHSFPKDSTDYNEISSYLELNGDYFDGMSTFDLAWELYEEER</sequence>
<keyword evidence="3" id="KW-1185">Reference proteome</keyword>